<evidence type="ECO:0000313" key="1">
    <source>
        <dbReference type="EMBL" id="CAD7288458.1"/>
    </source>
</evidence>
<proteinExistence type="predicted"/>
<dbReference type="PROSITE" id="PS51257">
    <property type="entry name" value="PROKAR_LIPOPROTEIN"/>
    <property type="match status" value="1"/>
</dbReference>
<organism evidence="1 2">
    <name type="scientific">Campylobacter suis</name>
    <dbReference type="NCBI Taxonomy" id="2790657"/>
    <lineage>
        <taxon>Bacteria</taxon>
        <taxon>Pseudomonadati</taxon>
        <taxon>Campylobacterota</taxon>
        <taxon>Epsilonproteobacteria</taxon>
        <taxon>Campylobacterales</taxon>
        <taxon>Campylobacteraceae</taxon>
        <taxon>Campylobacter</taxon>
    </lineage>
</organism>
<comment type="caution">
    <text evidence="1">The sequence shown here is derived from an EMBL/GenBank/DDBJ whole genome shotgun (WGS) entry which is preliminary data.</text>
</comment>
<evidence type="ECO:0008006" key="3">
    <source>
        <dbReference type="Google" id="ProtNLM"/>
    </source>
</evidence>
<sequence>MKNLLLILAFVFFAGCSTKQTFIALKEYVPSQSAKSAKKAIVIASVNDMRTNKDVIATITSTSGEISEYVVLNTDVATYFKNALLNELHSRGVSGGGENTIVANINITEFKANMSGYASDNTKASIKVVLNAIRGSETITKNFADNQTKFELIRTGSAFSPILKTMIDDMVKRVADGLISL</sequence>
<evidence type="ECO:0000313" key="2">
    <source>
        <dbReference type="Proteomes" id="UP000789359"/>
    </source>
</evidence>
<reference evidence="1 2" key="1">
    <citation type="submission" date="2020-11" db="EMBL/GenBank/DDBJ databases">
        <authorList>
            <person name="Peeters C."/>
        </authorList>
    </citation>
    <scope>NUCLEOTIDE SEQUENCE [LARGE SCALE GENOMIC DNA]</scope>
    <source>
        <strain evidence="1 2">LMG 8286</strain>
    </source>
</reference>
<dbReference type="InterPro" id="IPR005619">
    <property type="entry name" value="Uncharacterised_YajG"/>
</dbReference>
<gene>
    <name evidence="1" type="ORF">LMG8286_01317</name>
</gene>
<accession>A0ABM8Q6F5</accession>
<dbReference type="RefSeq" id="WP_230057073.1">
    <property type="nucleotide sequence ID" value="NZ_CAJHOE010000003.1"/>
</dbReference>
<name>A0ABM8Q6F5_9BACT</name>
<keyword evidence="2" id="KW-1185">Reference proteome</keyword>
<dbReference type="EMBL" id="CAJHOE010000003">
    <property type="protein sequence ID" value="CAD7288458.1"/>
    <property type="molecule type" value="Genomic_DNA"/>
</dbReference>
<dbReference type="Proteomes" id="UP000789359">
    <property type="component" value="Unassembled WGS sequence"/>
</dbReference>
<protein>
    <recommendedName>
        <fullName evidence="3">Lipoprotein</fullName>
    </recommendedName>
</protein>
<dbReference type="Pfam" id="PF03923">
    <property type="entry name" value="Lipoprotein_16"/>
    <property type="match status" value="1"/>
</dbReference>